<sequence length="409" mass="47087">MLADGDFSNYTLNINYEEVAEHINISYDKFMTLKDEALTNSVRCGETEEITLFRYFYISLASLVALIGVFLNLLLFRIFLLQLFRKQSQNTLQTLYPIALALLDFFLCCLFILIFGVDIMAGFNQIIELFTLYHQYIVPSFIFSKIVQLLIPYVLILTTFERYAWITKEIRNSFLFTIKARVLTLTVCVVMCVLIRGPSMFSITVDEYPNCDSPFRRLAVQLSSWAQSSTWYPIYDFQIMVVLQQIIPFVTLLILNMIIVHKLASERRERKKSFILSSTTGKETMAGFALTHLHVLHYETKGMNDVGNAVYSTLAICFSYLLCNGLHLILTTLERTESSMLKNSEDENKASLLYTYLGDSISVVYMLTSSMRIVIYYKCNPAVRKEVISFFSIARVKVSKDQEILTTEV</sequence>
<dbReference type="Proteomes" id="UP000095286">
    <property type="component" value="Unplaced"/>
</dbReference>
<proteinExistence type="predicted"/>
<organism evidence="1 2">
    <name type="scientific">Rhabditophanes sp. KR3021</name>
    <dbReference type="NCBI Taxonomy" id="114890"/>
    <lineage>
        <taxon>Eukaryota</taxon>
        <taxon>Metazoa</taxon>
        <taxon>Ecdysozoa</taxon>
        <taxon>Nematoda</taxon>
        <taxon>Chromadorea</taxon>
        <taxon>Rhabditida</taxon>
        <taxon>Tylenchina</taxon>
        <taxon>Panagrolaimomorpha</taxon>
        <taxon>Strongyloidoidea</taxon>
        <taxon>Alloionematidae</taxon>
        <taxon>Rhabditophanes</taxon>
    </lineage>
</organism>
<name>A0AC35UIP8_9BILA</name>
<dbReference type="WBParaSite" id="RSKR_0001171000.1">
    <property type="protein sequence ID" value="RSKR_0001171000.1"/>
    <property type="gene ID" value="RSKR_0001171000"/>
</dbReference>
<reference evidence="2" key="1">
    <citation type="submission" date="2016-11" db="UniProtKB">
        <authorList>
            <consortium name="WormBaseParasite"/>
        </authorList>
    </citation>
    <scope>IDENTIFICATION</scope>
    <source>
        <strain evidence="2">KR3021</strain>
    </source>
</reference>
<evidence type="ECO:0000313" key="2">
    <source>
        <dbReference type="WBParaSite" id="RSKR_0001171000.1"/>
    </source>
</evidence>
<evidence type="ECO:0000313" key="1">
    <source>
        <dbReference type="Proteomes" id="UP000095286"/>
    </source>
</evidence>
<protein>
    <submittedName>
        <fullName evidence="2">G_PROTEIN_RECEP_F1_2 domain-containing protein</fullName>
    </submittedName>
</protein>
<accession>A0AC35UIP8</accession>